<dbReference type="Gramene" id="RZC71593">
    <property type="protein sequence ID" value="RZC71593"/>
    <property type="gene ID" value="C5167_034765"/>
</dbReference>
<dbReference type="Proteomes" id="UP000316621">
    <property type="component" value="Chromosome 7"/>
</dbReference>
<dbReference type="PANTHER" id="PTHR33881:SF17">
    <property type="entry name" value="EGF-LIKE DOMAIN-CONTAINING PROTEIN"/>
    <property type="match status" value="1"/>
</dbReference>
<dbReference type="AlphaFoldDB" id="A0A4Y7KDY8"/>
<feature type="chain" id="PRO_5021337292" description="EGF-like domain-containing protein" evidence="2">
    <location>
        <begin position="27"/>
        <end position="219"/>
    </location>
</feature>
<reference evidence="3 4" key="1">
    <citation type="journal article" date="2018" name="Science">
        <title>The opium poppy genome and morphinan production.</title>
        <authorList>
            <person name="Guo L."/>
            <person name="Winzer T."/>
            <person name="Yang X."/>
            <person name="Li Y."/>
            <person name="Ning Z."/>
            <person name="He Z."/>
            <person name="Teodor R."/>
            <person name="Lu Y."/>
            <person name="Bowser T.A."/>
            <person name="Graham I.A."/>
            <person name="Ye K."/>
        </authorList>
    </citation>
    <scope>NUCLEOTIDE SEQUENCE [LARGE SCALE GENOMIC DNA]</scope>
    <source>
        <strain evidence="4">cv. HN1</strain>
        <tissue evidence="3">Leaves</tissue>
    </source>
</reference>
<organism evidence="3 4">
    <name type="scientific">Papaver somniferum</name>
    <name type="common">Opium poppy</name>
    <dbReference type="NCBI Taxonomy" id="3469"/>
    <lineage>
        <taxon>Eukaryota</taxon>
        <taxon>Viridiplantae</taxon>
        <taxon>Streptophyta</taxon>
        <taxon>Embryophyta</taxon>
        <taxon>Tracheophyta</taxon>
        <taxon>Spermatophyta</taxon>
        <taxon>Magnoliopsida</taxon>
        <taxon>Ranunculales</taxon>
        <taxon>Papaveraceae</taxon>
        <taxon>Papaveroideae</taxon>
        <taxon>Papaver</taxon>
    </lineage>
</organism>
<keyword evidence="2" id="KW-0732">Signal</keyword>
<accession>A0A4Y7KDY8</accession>
<evidence type="ECO:0000256" key="1">
    <source>
        <dbReference type="SAM" id="MobiDB-lite"/>
    </source>
</evidence>
<dbReference type="EMBL" id="CM010721">
    <property type="protein sequence ID" value="RZC71593.1"/>
    <property type="molecule type" value="Genomic_DNA"/>
</dbReference>
<protein>
    <recommendedName>
        <fullName evidence="5">EGF-like domain-containing protein</fullName>
    </recommendedName>
</protein>
<dbReference type="OrthoDB" id="1933729at2759"/>
<name>A0A4Y7KDY8_PAPSO</name>
<proteinExistence type="predicted"/>
<dbReference type="PANTHER" id="PTHR33881">
    <property type="entry name" value="NEUROGENIC LOCUS NOTCH-LIKE PROTEIN"/>
    <property type="match status" value="1"/>
</dbReference>
<keyword evidence="4" id="KW-1185">Reference proteome</keyword>
<evidence type="ECO:0008006" key="5">
    <source>
        <dbReference type="Google" id="ProtNLM"/>
    </source>
</evidence>
<gene>
    <name evidence="3" type="ORF">C5167_034765</name>
</gene>
<evidence type="ECO:0000313" key="4">
    <source>
        <dbReference type="Proteomes" id="UP000316621"/>
    </source>
</evidence>
<evidence type="ECO:0000313" key="3">
    <source>
        <dbReference type="EMBL" id="RZC71593.1"/>
    </source>
</evidence>
<feature type="signal peptide" evidence="2">
    <location>
        <begin position="1"/>
        <end position="26"/>
    </location>
</feature>
<evidence type="ECO:0000256" key="2">
    <source>
        <dbReference type="SAM" id="SignalP"/>
    </source>
</evidence>
<sequence length="219" mass="23001">MGGYQFTILLPFFIVFIVLNSKLGNSQLPDPSADGVCKGVDCVQGKCKPSNRLLLPFDCDCNPGWKKLQFGDLTWPICMVPNCTMNFDCGGIPVPTPTLPPQNTTATCLWCGDGTCVKDGDADVCQCSQGSANLLNKKDLPCFKECSFGADCINLGFDFGSPPAPGTENGTSPPPPSSTSFGLNKTGQGSGSAHDAPSSTGARQTLTTLVVVGAFLSWF</sequence>
<dbReference type="OMA" id="VIDCGQG"/>
<feature type="region of interest" description="Disordered" evidence="1">
    <location>
        <begin position="163"/>
        <end position="200"/>
    </location>
</feature>